<proteinExistence type="predicted"/>
<dbReference type="AlphaFoldDB" id="G0L4G9"/>
<dbReference type="Proteomes" id="UP000008898">
    <property type="component" value="Chromosome"/>
</dbReference>
<sequence>MSKWAKYCSTGVFFLNNLFNIRFGVYCRSNVWAIFTIKNVIDPSKERCILGFGMFENNAGPKSVLTIFLSDQVEKKPCQAAIGSFLKVAR</sequence>
<keyword evidence="2" id="KW-1185">Reference proteome</keyword>
<name>G0L4G9_ZOBGA</name>
<reference evidence="2" key="1">
    <citation type="submission" date="2009-07" db="EMBL/GenBank/DDBJ databases">
        <title>Complete genome sequence of Zobellia galactanivorans Dsij.</title>
        <authorList>
            <consortium name="Genoscope - CEA"/>
        </authorList>
    </citation>
    <scope>NUCLEOTIDE SEQUENCE [LARGE SCALE GENOMIC DNA]</scope>
    <source>
        <strain evidence="2">DSM 12802 / CCUG 47099 / CIP 106680 / NCIMB 13871 / Dsij</strain>
    </source>
</reference>
<protein>
    <submittedName>
        <fullName evidence="1">Uncharacterized protein</fullName>
    </submittedName>
</protein>
<reference evidence="1 2" key="2">
    <citation type="journal article" date="2012" name="Environ. Microbiol.">
        <title>Characterization of the first alginolytic operons in a marine bacterium: from their emergence in marine Flavobacteriia to their independent transfers to marine Proteobacteria and human gut Bacteroides.</title>
        <authorList>
            <person name="Thomas F."/>
            <person name="Barbeyron T."/>
            <person name="Tonon T."/>
            <person name="Genicot S."/>
            <person name="Czjzek M."/>
            <person name="Michel G."/>
        </authorList>
    </citation>
    <scope>NUCLEOTIDE SEQUENCE [LARGE SCALE GENOMIC DNA]</scope>
    <source>
        <strain evidence="2">DSM 12802 / CCUG 47099 / CIP 106680 / NCIMB 13871 / Dsij</strain>
    </source>
</reference>
<gene>
    <name evidence="1" type="ordered locus">zobellia_1646</name>
</gene>
<dbReference type="KEGG" id="zga:ZOBELLIA_1646"/>
<dbReference type="EMBL" id="FP476056">
    <property type="protein sequence ID" value="CAZ95701.1"/>
    <property type="molecule type" value="Genomic_DNA"/>
</dbReference>
<evidence type="ECO:0000313" key="2">
    <source>
        <dbReference type="Proteomes" id="UP000008898"/>
    </source>
</evidence>
<organism evidence="1 2">
    <name type="scientific">Zobellia galactanivorans (strain DSM 12802 / CCUG 47099 / CIP 106680 / NCIMB 13871 / Dsij)</name>
    <dbReference type="NCBI Taxonomy" id="63186"/>
    <lineage>
        <taxon>Bacteria</taxon>
        <taxon>Pseudomonadati</taxon>
        <taxon>Bacteroidota</taxon>
        <taxon>Flavobacteriia</taxon>
        <taxon>Flavobacteriales</taxon>
        <taxon>Flavobacteriaceae</taxon>
        <taxon>Zobellia</taxon>
    </lineage>
</organism>
<dbReference type="HOGENOM" id="CLU_2440155_0_0_10"/>
<evidence type="ECO:0000313" key="1">
    <source>
        <dbReference type="EMBL" id="CAZ95701.1"/>
    </source>
</evidence>
<accession>G0L4G9</accession>